<feature type="compositionally biased region" description="Low complexity" evidence="7">
    <location>
        <begin position="431"/>
        <end position="443"/>
    </location>
</feature>
<proteinExistence type="evidence at transcript level"/>
<dbReference type="SUPFAM" id="SSF46689">
    <property type="entry name" value="Homeodomain-like"/>
    <property type="match status" value="1"/>
</dbReference>
<feature type="region of interest" description="Disordered" evidence="7">
    <location>
        <begin position="102"/>
        <end position="155"/>
    </location>
</feature>
<evidence type="ECO:0000256" key="5">
    <source>
        <dbReference type="ARBA" id="ARBA00023163"/>
    </source>
</evidence>
<feature type="domain" description="Prospero" evidence="8">
    <location>
        <begin position="463"/>
        <end position="621"/>
    </location>
</feature>
<dbReference type="InterPro" id="IPR023082">
    <property type="entry name" value="Homeo_prospero_dom"/>
</dbReference>
<dbReference type="GO" id="GO:0000978">
    <property type="term" value="F:RNA polymerase II cis-regulatory region sequence-specific DNA binding"/>
    <property type="evidence" value="ECO:0007669"/>
    <property type="project" value="TreeGrafter"/>
</dbReference>
<reference evidence="9" key="1">
    <citation type="journal article" date="2015" name="Front. Neuroanat.">
        <title>Heterogeneous generation of new cells in the adult echinoderm nervous system.</title>
        <authorList>
            <person name="Mashanov V.S."/>
            <person name="Zueva O.R."/>
            <person name="Garcia-Arraras J.E."/>
        </authorList>
    </citation>
    <scope>NUCLEOTIDE SEQUENCE</scope>
</reference>
<evidence type="ECO:0000259" key="8">
    <source>
        <dbReference type="PROSITE" id="PS51818"/>
    </source>
</evidence>
<dbReference type="GO" id="GO:0005634">
    <property type="term" value="C:nucleus"/>
    <property type="evidence" value="ECO:0007669"/>
    <property type="project" value="UniProtKB-SubCell"/>
</dbReference>
<dbReference type="GO" id="GO:0007399">
    <property type="term" value="P:nervous system development"/>
    <property type="evidence" value="ECO:0007669"/>
    <property type="project" value="UniProtKB-ARBA"/>
</dbReference>
<feature type="region of interest" description="Disordered" evidence="7">
    <location>
        <begin position="32"/>
        <end position="76"/>
    </location>
</feature>
<dbReference type="InterPro" id="IPR037131">
    <property type="entry name" value="Homeo_prospero_dom_sf"/>
</dbReference>
<name>A0A0P0CBB6_HOLGL</name>
<feature type="compositionally biased region" description="Basic and acidic residues" evidence="7">
    <location>
        <begin position="134"/>
        <end position="154"/>
    </location>
</feature>
<evidence type="ECO:0000256" key="6">
    <source>
        <dbReference type="ARBA" id="ARBA00023242"/>
    </source>
</evidence>
<dbReference type="Pfam" id="PF05044">
    <property type="entry name" value="HPD"/>
    <property type="match status" value="1"/>
</dbReference>
<dbReference type="GO" id="GO:0000981">
    <property type="term" value="F:DNA-binding transcription factor activity, RNA polymerase II-specific"/>
    <property type="evidence" value="ECO:0007669"/>
    <property type="project" value="TreeGrafter"/>
</dbReference>
<comment type="subcellular location">
    <subcellularLocation>
        <location evidence="1">Nucleus</location>
    </subcellularLocation>
</comment>
<dbReference type="InterPro" id="IPR009057">
    <property type="entry name" value="Homeodomain-like_sf"/>
</dbReference>
<feature type="compositionally biased region" description="Polar residues" evidence="7">
    <location>
        <begin position="102"/>
        <end position="115"/>
    </location>
</feature>
<evidence type="ECO:0000256" key="4">
    <source>
        <dbReference type="ARBA" id="ARBA00023155"/>
    </source>
</evidence>
<evidence type="ECO:0000256" key="7">
    <source>
        <dbReference type="SAM" id="MobiDB-lite"/>
    </source>
</evidence>
<dbReference type="EMBL" id="KT183358">
    <property type="protein sequence ID" value="ALI93847.1"/>
    <property type="molecule type" value="mRNA"/>
</dbReference>
<dbReference type="InterPro" id="IPR039350">
    <property type="entry name" value="Prospero_homeodomain"/>
</dbReference>
<protein>
    <submittedName>
        <fullName evidence="9">Prox</fullName>
    </submittedName>
</protein>
<feature type="region of interest" description="Disordered" evidence="7">
    <location>
        <begin position="260"/>
        <end position="347"/>
    </location>
</feature>
<sequence length="622" mass="69577">MSLDQETLVRESLKTEAIRVDPATAKGLVETEKRVPSEDHDTAIVRAPSRERKELEASEMPSIESGAWSDSEVGEKTTCMDGSTTFERVKAKKARVENIISTMQITPTPVMQTNGKETDSQRRKRKQFQPQPQRGDEQPEAKRKNGSKKEEKKHLQNLLQQLQQQLDVLHERYQDLYDEEAHSDSGDSADLDDLNEPVDTTHAIRKSELLNGTGPLHSKVPEKNIAITHDKAKQLSIYLKSRLSEVLLSAVDSVVDSIIRNPPPRVKEQPRETVSVHSHSKTPSPAPVAPGLGSHGSHSSSQSAYSSHSPVHSEQTEALSLVVPSRKAPSPLVRSRSKSPPSGSSHMIAAKHHALATSVAIPNPSLHHPFARTFMPPLSNGYGDHLEDYRFVSSPLLGFPGLQSQMNAMVMSENNHHHSSPRTTPPSIAESYSSFKSDCSDSSPPMAPPDLSEYSGISGTNFTATLTPTHLRKAKLMFFFCRYPSSAILRQYFPDVKFNRHNTSQMIKWFSNFREFFYIQMEKFSRQALSSGVIEPESLEVSRESELFRALNLHYNKSNEYRAPDSFLTVSTTTLREFFVAIKNGRDSEASWKKSIYKVISKLDEPIPSFFRSTNCLDLLQG</sequence>
<dbReference type="Gene3D" id="1.10.10.500">
    <property type="entry name" value="Homeo-prospero domain"/>
    <property type="match status" value="1"/>
</dbReference>
<accession>A0A0P0CBB6</accession>
<keyword evidence="5" id="KW-0804">Transcription</keyword>
<dbReference type="PROSITE" id="PS51818">
    <property type="entry name" value="HOMEO_PROSPERO"/>
    <property type="match status" value="1"/>
</dbReference>
<dbReference type="PANTHER" id="PTHR12198">
    <property type="entry name" value="HOMEOBOX PROTEIN PROSPERO/PROX-1/CEH-26"/>
    <property type="match status" value="1"/>
</dbReference>
<organism evidence="9">
    <name type="scientific">Holothuria glaberrima</name>
    <name type="common">Brown rock sea cucumber</name>
    <dbReference type="NCBI Taxonomy" id="31192"/>
    <lineage>
        <taxon>Eukaryota</taxon>
        <taxon>Metazoa</taxon>
        <taxon>Echinodermata</taxon>
        <taxon>Eleutherozoa</taxon>
        <taxon>Echinozoa</taxon>
        <taxon>Holothuroidea</taxon>
        <taxon>Aspidochirotacea</taxon>
        <taxon>Aspidochirotida</taxon>
        <taxon>Holothuriidae</taxon>
        <taxon>Holothuria</taxon>
    </lineage>
</organism>
<evidence type="ECO:0000256" key="1">
    <source>
        <dbReference type="ARBA" id="ARBA00004123"/>
    </source>
</evidence>
<feature type="region of interest" description="Disordered" evidence="7">
    <location>
        <begin position="413"/>
        <end position="448"/>
    </location>
</feature>
<dbReference type="GO" id="GO:0048468">
    <property type="term" value="P:cell development"/>
    <property type="evidence" value="ECO:0007669"/>
    <property type="project" value="UniProtKB-ARBA"/>
</dbReference>
<dbReference type="PANTHER" id="PTHR12198:SF0">
    <property type="entry name" value="HOMEOBOX PROTEIN PROSPERO"/>
    <property type="match status" value="1"/>
</dbReference>
<evidence type="ECO:0000256" key="2">
    <source>
        <dbReference type="ARBA" id="ARBA00023015"/>
    </source>
</evidence>
<keyword evidence="6" id="KW-0539">Nucleus</keyword>
<dbReference type="AlphaFoldDB" id="A0A0P0CBB6"/>
<feature type="compositionally biased region" description="Basic and acidic residues" evidence="7">
    <location>
        <begin position="32"/>
        <end position="56"/>
    </location>
</feature>
<keyword evidence="4" id="KW-0371">Homeobox</keyword>
<keyword evidence="2" id="KW-0805">Transcription regulation</keyword>
<keyword evidence="3" id="KW-0238">DNA-binding</keyword>
<feature type="compositionally biased region" description="Low complexity" evidence="7">
    <location>
        <begin position="295"/>
        <end position="313"/>
    </location>
</feature>
<evidence type="ECO:0000256" key="3">
    <source>
        <dbReference type="ARBA" id="ARBA00023125"/>
    </source>
</evidence>
<dbReference type="FunFam" id="1.10.10.500:FF:000005">
    <property type="match status" value="1"/>
</dbReference>
<evidence type="ECO:0000313" key="9">
    <source>
        <dbReference type="EMBL" id="ALI93847.1"/>
    </source>
</evidence>